<dbReference type="EMBL" id="CABITT030000007">
    <property type="protein sequence ID" value="VVB11829.1"/>
    <property type="molecule type" value="Genomic_DNA"/>
</dbReference>
<sequence length="240" mass="26012">MLLCSRRDYLSSFHHRFGGNSITPVAKNVVVSNGNSGDDEAEGWLPFAKEKSACSGKVMERKDINGSNSSPFFAKMSKSFILSDQDDVEVDSPCWRGIQSHNTAASGTMSLSFRRSSEDLNSLYRLNPLAPQFIPSSAKKNLDKNEKEFEENSSSSLKRSLSSTFPPSSGEFSITDPSEAEIPQDSGQKNRTGILIHDADESLGLVSQDSVSKAMSILDISNQFSNALKAGSFGPGFCSC</sequence>
<name>A0A565CDZ4_9BRAS</name>
<keyword evidence="3" id="KW-1185">Reference proteome</keyword>
<protein>
    <submittedName>
        <fullName evidence="2">Uncharacterized protein</fullName>
    </submittedName>
</protein>
<evidence type="ECO:0000313" key="2">
    <source>
        <dbReference type="EMBL" id="VVB11829.1"/>
    </source>
</evidence>
<accession>A0A565CDZ4</accession>
<evidence type="ECO:0000313" key="3">
    <source>
        <dbReference type="Proteomes" id="UP000489600"/>
    </source>
</evidence>
<comment type="caution">
    <text evidence="2">The sequence shown here is derived from an EMBL/GenBank/DDBJ whole genome shotgun (WGS) entry which is preliminary data.</text>
</comment>
<evidence type="ECO:0000256" key="1">
    <source>
        <dbReference type="SAM" id="MobiDB-lite"/>
    </source>
</evidence>
<feature type="region of interest" description="Disordered" evidence="1">
    <location>
        <begin position="135"/>
        <end position="188"/>
    </location>
</feature>
<dbReference type="AlphaFoldDB" id="A0A565CDZ4"/>
<feature type="compositionally biased region" description="Low complexity" evidence="1">
    <location>
        <begin position="152"/>
        <end position="163"/>
    </location>
</feature>
<gene>
    <name evidence="2" type="ORF">ANE_LOCUS22273</name>
</gene>
<reference evidence="2" key="1">
    <citation type="submission" date="2019-07" db="EMBL/GenBank/DDBJ databases">
        <authorList>
            <person name="Dittberner H."/>
        </authorList>
    </citation>
    <scope>NUCLEOTIDE SEQUENCE [LARGE SCALE GENOMIC DNA]</scope>
</reference>
<feature type="compositionally biased region" description="Polar residues" evidence="1">
    <location>
        <begin position="164"/>
        <end position="176"/>
    </location>
</feature>
<organism evidence="2 3">
    <name type="scientific">Arabis nemorensis</name>
    <dbReference type="NCBI Taxonomy" id="586526"/>
    <lineage>
        <taxon>Eukaryota</taxon>
        <taxon>Viridiplantae</taxon>
        <taxon>Streptophyta</taxon>
        <taxon>Embryophyta</taxon>
        <taxon>Tracheophyta</taxon>
        <taxon>Spermatophyta</taxon>
        <taxon>Magnoliopsida</taxon>
        <taxon>eudicotyledons</taxon>
        <taxon>Gunneridae</taxon>
        <taxon>Pentapetalae</taxon>
        <taxon>rosids</taxon>
        <taxon>malvids</taxon>
        <taxon>Brassicales</taxon>
        <taxon>Brassicaceae</taxon>
        <taxon>Arabideae</taxon>
        <taxon>Arabis</taxon>
    </lineage>
</organism>
<proteinExistence type="predicted"/>
<dbReference type="OrthoDB" id="1649072at2759"/>
<dbReference type="Proteomes" id="UP000489600">
    <property type="component" value="Unassembled WGS sequence"/>
</dbReference>